<dbReference type="Gene3D" id="1.20.1280.50">
    <property type="match status" value="1"/>
</dbReference>
<dbReference type="STRING" id="933084.A0A067QFQ7"/>
<gene>
    <name evidence="3" type="ORF">JAAARDRAFT_509522</name>
</gene>
<reference evidence="4" key="1">
    <citation type="journal article" date="2014" name="Proc. Natl. Acad. Sci. U.S.A.">
        <title>Extensive sampling of basidiomycete genomes demonstrates inadequacy of the white-rot/brown-rot paradigm for wood decay fungi.</title>
        <authorList>
            <person name="Riley R."/>
            <person name="Salamov A.A."/>
            <person name="Brown D.W."/>
            <person name="Nagy L.G."/>
            <person name="Floudas D."/>
            <person name="Held B.W."/>
            <person name="Levasseur A."/>
            <person name="Lombard V."/>
            <person name="Morin E."/>
            <person name="Otillar R."/>
            <person name="Lindquist E.A."/>
            <person name="Sun H."/>
            <person name="LaButti K.M."/>
            <person name="Schmutz J."/>
            <person name="Jabbour D."/>
            <person name="Luo H."/>
            <person name="Baker S.E."/>
            <person name="Pisabarro A.G."/>
            <person name="Walton J.D."/>
            <person name="Blanchette R.A."/>
            <person name="Henrissat B."/>
            <person name="Martin F."/>
            <person name="Cullen D."/>
            <person name="Hibbett D.S."/>
            <person name="Grigoriev I.V."/>
        </authorList>
    </citation>
    <scope>NUCLEOTIDE SEQUENCE [LARGE SCALE GENOMIC DNA]</scope>
    <source>
        <strain evidence="4">MUCL 33604</strain>
    </source>
</reference>
<dbReference type="AlphaFoldDB" id="A0A067QFQ7"/>
<evidence type="ECO:0000313" key="4">
    <source>
        <dbReference type="Proteomes" id="UP000027265"/>
    </source>
</evidence>
<feature type="region of interest" description="Disordered" evidence="1">
    <location>
        <begin position="515"/>
        <end position="535"/>
    </location>
</feature>
<dbReference type="OrthoDB" id="2884925at2759"/>
<evidence type="ECO:0000256" key="1">
    <source>
        <dbReference type="SAM" id="MobiDB-lite"/>
    </source>
</evidence>
<feature type="domain" description="F-box" evidence="2">
    <location>
        <begin position="86"/>
        <end position="145"/>
    </location>
</feature>
<feature type="region of interest" description="Disordered" evidence="1">
    <location>
        <begin position="1"/>
        <end position="20"/>
    </location>
</feature>
<keyword evidence="4" id="KW-1185">Reference proteome</keyword>
<feature type="compositionally biased region" description="Low complexity" evidence="1">
    <location>
        <begin position="516"/>
        <end position="534"/>
    </location>
</feature>
<protein>
    <recommendedName>
        <fullName evidence="2">F-box domain-containing protein</fullName>
    </recommendedName>
</protein>
<organism evidence="3 4">
    <name type="scientific">Jaapia argillacea MUCL 33604</name>
    <dbReference type="NCBI Taxonomy" id="933084"/>
    <lineage>
        <taxon>Eukaryota</taxon>
        <taxon>Fungi</taxon>
        <taxon>Dikarya</taxon>
        <taxon>Basidiomycota</taxon>
        <taxon>Agaricomycotina</taxon>
        <taxon>Agaricomycetes</taxon>
        <taxon>Agaricomycetidae</taxon>
        <taxon>Jaapiales</taxon>
        <taxon>Jaapiaceae</taxon>
        <taxon>Jaapia</taxon>
    </lineage>
</organism>
<proteinExistence type="predicted"/>
<dbReference type="Pfam" id="PF12937">
    <property type="entry name" value="F-box-like"/>
    <property type="match status" value="1"/>
</dbReference>
<dbReference type="Proteomes" id="UP000027265">
    <property type="component" value="Unassembled WGS sequence"/>
</dbReference>
<dbReference type="InParanoid" id="A0A067QFQ7"/>
<dbReference type="Gene3D" id="3.80.10.10">
    <property type="entry name" value="Ribonuclease Inhibitor"/>
    <property type="match status" value="1"/>
</dbReference>
<dbReference type="EMBL" id="KL197712">
    <property type="protein sequence ID" value="KDQ61416.1"/>
    <property type="molecule type" value="Genomic_DNA"/>
</dbReference>
<dbReference type="InterPro" id="IPR032675">
    <property type="entry name" value="LRR_dom_sf"/>
</dbReference>
<evidence type="ECO:0000259" key="2">
    <source>
        <dbReference type="Pfam" id="PF12937"/>
    </source>
</evidence>
<sequence length="640" mass="70257">MATPQRHASDSAEPPLPYQAEFSSNPIGQVALAQPPSPAIHTSPLQKMAQHMAFIFDANHQSDPDIAAHLESVRRLRTKRNSLVPISRLPPEVLVNIFGQHASRSDISLGFALGCSRSTVWWIAITHVCQYWREVALATPSLWCSLPFQRPRWVPEMISRSQMAPLQVTVASESSEFLPQIRMALEHMPRIRILGLELRTSDLRTLPLSSPAPLLHTLKLFNRIIQDPFPIPEDAFNLVTPSLRRLDLTGCTPSWDSPMFKGLTCLSLNTKSGPESGRPSFSGLFEILGNNPQLESLTLINCLSPTTSDSRPRNSTILLPMLATFHLEDDALRCSLLISSLSVPPTMALKLSSFASTSSRDTSLFASIRTLGLSISIVCLNLSLFWASVTLKGYDRPIPSSIHSDPTLPPPPRIEICLGLSEDPSEPRVESAESILTQGFSLMDLTCLEELFANTALSASTGAMRESWWRGLFEKLPRVKSLAVFGSSACLEVLAALGKGVQSAKTGLETAGTGNSVTMMASSSSRMSPTPDSRAGNPILLPNLRTFSIHDADLEEHFYRSGAHGPTPLIAFLMKTLAWRKTAGKRVETLVLEKCWHIHQDAVDRIGEAVANVDWDKIDLAEDEDESDGGGHFYRGTSWQ</sequence>
<evidence type="ECO:0000313" key="3">
    <source>
        <dbReference type="EMBL" id="KDQ61416.1"/>
    </source>
</evidence>
<accession>A0A067QFQ7</accession>
<dbReference type="InterPro" id="IPR001810">
    <property type="entry name" value="F-box_dom"/>
</dbReference>
<dbReference type="HOGENOM" id="CLU_024199_2_2_1"/>
<name>A0A067QFQ7_9AGAM</name>
<feature type="region of interest" description="Disordered" evidence="1">
    <location>
        <begin position="621"/>
        <end position="640"/>
    </location>
</feature>